<dbReference type="OrthoDB" id="3194840at2"/>
<dbReference type="Proteomes" id="UP000070675">
    <property type="component" value="Unassembled WGS sequence"/>
</dbReference>
<sequence length="128" mass="13809">MDTTNTPKPFATVDDLADVCPCYDETKRKRADKLLALVSAIIRAQCSDYKSIDPEVLTFVVCQAVSRALQAGTETPIGATSESWGAAPFSGSVSYANPTGDIYFTAFEKHLLGIGTTEMYFINQKVGS</sequence>
<dbReference type="RefSeq" id="WP_066305651.1">
    <property type="nucleotide sequence ID" value="NZ_KQ959496.1"/>
</dbReference>
<dbReference type="STRING" id="1393034.HMPREF3192_00935"/>
<dbReference type="InterPro" id="IPR018963">
    <property type="entry name" value="Mycophage_D29_Gp19"/>
</dbReference>
<gene>
    <name evidence="1" type="ORF">HMPREF3192_00935</name>
</gene>
<dbReference type="Pfam" id="PF09355">
    <property type="entry name" value="Phage_Gp19"/>
    <property type="match status" value="1"/>
</dbReference>
<evidence type="ECO:0000313" key="1">
    <source>
        <dbReference type="EMBL" id="KXB34383.1"/>
    </source>
</evidence>
<dbReference type="EMBL" id="LSCR01000016">
    <property type="protein sequence ID" value="KXB34383.1"/>
    <property type="molecule type" value="Genomic_DNA"/>
</dbReference>
<organism evidence="1 2">
    <name type="scientific">Atopobium deltae</name>
    <dbReference type="NCBI Taxonomy" id="1393034"/>
    <lineage>
        <taxon>Bacteria</taxon>
        <taxon>Bacillati</taxon>
        <taxon>Actinomycetota</taxon>
        <taxon>Coriobacteriia</taxon>
        <taxon>Coriobacteriales</taxon>
        <taxon>Atopobiaceae</taxon>
        <taxon>Atopobium</taxon>
    </lineage>
</organism>
<reference evidence="2" key="1">
    <citation type="submission" date="2016-01" db="EMBL/GenBank/DDBJ databases">
        <authorList>
            <person name="Mitreva M."/>
            <person name="Pepin K.H."/>
            <person name="Mihindukulasuriya K.A."/>
            <person name="Fulton R."/>
            <person name="Fronick C."/>
            <person name="O'Laughlin M."/>
            <person name="Miner T."/>
            <person name="Herter B."/>
            <person name="Rosa B.A."/>
            <person name="Cordes M."/>
            <person name="Tomlinson C."/>
            <person name="Wollam A."/>
            <person name="Palsikar V.B."/>
            <person name="Mardis E.R."/>
            <person name="Wilson R.K."/>
        </authorList>
    </citation>
    <scope>NUCLEOTIDE SEQUENCE [LARGE SCALE GENOMIC DNA]</scope>
    <source>
        <strain evidence="2">DNF00019</strain>
    </source>
</reference>
<dbReference type="AlphaFoldDB" id="A0A133XTX2"/>
<name>A0A133XTX2_9ACTN</name>
<proteinExistence type="predicted"/>
<protein>
    <recommendedName>
        <fullName evidence="3">Phage protein Gp19/Gp15/Gp42</fullName>
    </recommendedName>
</protein>
<accession>A0A133XTX2</accession>
<evidence type="ECO:0000313" key="2">
    <source>
        <dbReference type="Proteomes" id="UP000070675"/>
    </source>
</evidence>
<comment type="caution">
    <text evidence="1">The sequence shown here is derived from an EMBL/GenBank/DDBJ whole genome shotgun (WGS) entry which is preliminary data.</text>
</comment>
<evidence type="ECO:0008006" key="3">
    <source>
        <dbReference type="Google" id="ProtNLM"/>
    </source>
</evidence>
<dbReference type="PATRIC" id="fig|1393034.3.peg.897"/>
<keyword evidence="2" id="KW-1185">Reference proteome</keyword>